<organism evidence="2 3">
    <name type="scientific">Bacillus altitudinis</name>
    <dbReference type="NCBI Taxonomy" id="293387"/>
    <lineage>
        <taxon>Bacteria</taxon>
        <taxon>Bacillati</taxon>
        <taxon>Bacillota</taxon>
        <taxon>Bacilli</taxon>
        <taxon>Bacillales</taxon>
        <taxon>Bacillaceae</taxon>
        <taxon>Bacillus</taxon>
    </lineage>
</organism>
<keyword evidence="3" id="KW-1185">Reference proteome</keyword>
<gene>
    <name evidence="2" type="ORF">ABQG71_15220</name>
</gene>
<sequence>MSHSYASYLINEFNVSVLVLSQRKGHSSPEITLKYYSHRIGADTAQAEMLAGNISIETALQSKIKFNGNQSLKNELERKVPC</sequence>
<proteinExistence type="predicted"/>
<dbReference type="InterPro" id="IPR013762">
    <property type="entry name" value="Integrase-like_cat_sf"/>
</dbReference>
<dbReference type="Gene3D" id="1.10.443.10">
    <property type="entry name" value="Intergrase catalytic core"/>
    <property type="match status" value="1"/>
</dbReference>
<evidence type="ECO:0008006" key="4">
    <source>
        <dbReference type="Google" id="ProtNLM"/>
    </source>
</evidence>
<dbReference type="Proteomes" id="UP001467674">
    <property type="component" value="Unassembled WGS sequence"/>
</dbReference>
<dbReference type="EMBL" id="JBEOME010000009">
    <property type="protein sequence ID" value="MER3122539.1"/>
    <property type="molecule type" value="Genomic_DNA"/>
</dbReference>
<protein>
    <recommendedName>
        <fullName evidence="4">Integrase</fullName>
    </recommendedName>
</protein>
<evidence type="ECO:0000313" key="3">
    <source>
        <dbReference type="Proteomes" id="UP001467674"/>
    </source>
</evidence>
<dbReference type="SUPFAM" id="SSF56349">
    <property type="entry name" value="DNA breaking-rejoining enzymes"/>
    <property type="match status" value="1"/>
</dbReference>
<comment type="caution">
    <text evidence="2">The sequence shown here is derived from an EMBL/GenBank/DDBJ whole genome shotgun (WGS) entry which is preliminary data.</text>
</comment>
<evidence type="ECO:0000256" key="1">
    <source>
        <dbReference type="ARBA" id="ARBA00023172"/>
    </source>
</evidence>
<keyword evidence="1" id="KW-0233">DNA recombination</keyword>
<name>A0ABV1S7Q5_BACAB</name>
<dbReference type="RefSeq" id="WP_350386320.1">
    <property type="nucleotide sequence ID" value="NZ_JBEOME010000009.1"/>
</dbReference>
<accession>A0ABV1S7Q5</accession>
<reference evidence="2 3" key="1">
    <citation type="submission" date="2024-06" db="EMBL/GenBank/DDBJ databases">
        <title>Construction of an artificial bacterial consortium using nitrogen cycle bacteria from Cuatro Cienegas Basin and a mangrove forest.</title>
        <authorList>
            <person name="Aguilera-Najera D."/>
            <person name="Marquez-Cianci L."/>
            <person name="Martinez-Perez E."/>
            <person name="Rosas-Barrera M."/>
            <person name="Rodriguez-Cruz U.E."/>
            <person name="Tapia-Lopez R."/>
            <person name="Eguiarte L.E."/>
            <person name="Souza-Saldivar V."/>
        </authorList>
    </citation>
    <scope>NUCLEOTIDE SEQUENCE [LARGE SCALE GENOMIC DNA]</scope>
    <source>
        <strain evidence="2 3">S14-15</strain>
    </source>
</reference>
<dbReference type="InterPro" id="IPR011010">
    <property type="entry name" value="DNA_brk_join_enz"/>
</dbReference>
<evidence type="ECO:0000313" key="2">
    <source>
        <dbReference type="EMBL" id="MER3122539.1"/>
    </source>
</evidence>